<dbReference type="Pfam" id="PF03721">
    <property type="entry name" value="UDPG_MGDP_dh_N"/>
    <property type="match status" value="1"/>
</dbReference>
<dbReference type="SMART" id="SM00984">
    <property type="entry name" value="UDPG_MGDP_dh_C"/>
    <property type="match status" value="1"/>
</dbReference>
<dbReference type="SUPFAM" id="SSF52413">
    <property type="entry name" value="UDP-glucose/GDP-mannose dehydrogenase C-terminal domain"/>
    <property type="match status" value="1"/>
</dbReference>
<feature type="binding site" evidence="10">
    <location>
        <position position="331"/>
    </location>
    <ligand>
        <name>NAD(+)</name>
        <dbReference type="ChEBI" id="CHEBI:57540"/>
    </ligand>
</feature>
<dbReference type="GO" id="GO:0003979">
    <property type="term" value="F:UDP-glucose 6-dehydrogenase activity"/>
    <property type="evidence" value="ECO:0007669"/>
    <property type="project" value="UniProtKB-EC"/>
</dbReference>
<evidence type="ECO:0000256" key="8">
    <source>
        <dbReference type="PIRSR" id="PIRSR500134-1"/>
    </source>
</evidence>
<feature type="binding site" evidence="10">
    <location>
        <position position="155"/>
    </location>
    <ligand>
        <name>NAD(+)</name>
        <dbReference type="ChEBI" id="CHEBI:57540"/>
    </ligand>
</feature>
<evidence type="ECO:0000256" key="5">
    <source>
        <dbReference type="ARBA" id="ARBA00023002"/>
    </source>
</evidence>
<evidence type="ECO:0000256" key="7">
    <source>
        <dbReference type="ARBA" id="ARBA00047473"/>
    </source>
</evidence>
<keyword evidence="6 10" id="KW-0520">NAD</keyword>
<dbReference type="InterPro" id="IPR036291">
    <property type="entry name" value="NAD(P)-bd_dom_sf"/>
</dbReference>
<dbReference type="NCBIfam" id="TIGR03026">
    <property type="entry name" value="NDP-sugDHase"/>
    <property type="match status" value="1"/>
</dbReference>
<dbReference type="PANTHER" id="PTHR43750:SF3">
    <property type="entry name" value="UDP-GLUCOSE 6-DEHYDROGENASE TUAD"/>
    <property type="match status" value="1"/>
</dbReference>
<dbReference type="InterPro" id="IPR008927">
    <property type="entry name" value="6-PGluconate_DH-like_C_sf"/>
</dbReference>
<gene>
    <name evidence="13" type="ORF">AZOBR_p210157</name>
</gene>
<name>A0A9P1JX72_9PROT</name>
<feature type="region of interest" description="Disordered" evidence="11">
    <location>
        <begin position="476"/>
        <end position="710"/>
    </location>
</feature>
<dbReference type="GO" id="GO:0000271">
    <property type="term" value="P:polysaccharide biosynthetic process"/>
    <property type="evidence" value="ECO:0007669"/>
    <property type="project" value="InterPro"/>
</dbReference>
<geneLocation type="plasmid" evidence="13 14">
    <name>AZOBR_p2</name>
</geneLocation>
<feature type="binding site" evidence="9">
    <location>
        <position position="260"/>
    </location>
    <ligand>
        <name>substrate</name>
    </ligand>
</feature>
<evidence type="ECO:0000256" key="4">
    <source>
        <dbReference type="ARBA" id="ARBA00015132"/>
    </source>
</evidence>
<feature type="compositionally biased region" description="Basic and acidic residues" evidence="11">
    <location>
        <begin position="515"/>
        <end position="524"/>
    </location>
</feature>
<feature type="binding site" evidence="10">
    <location>
        <position position="35"/>
    </location>
    <ligand>
        <name>NAD(+)</name>
        <dbReference type="ChEBI" id="CHEBI:57540"/>
    </ligand>
</feature>
<evidence type="ECO:0000256" key="11">
    <source>
        <dbReference type="SAM" id="MobiDB-lite"/>
    </source>
</evidence>
<feature type="binding site" evidence="10">
    <location>
        <position position="122"/>
    </location>
    <ligand>
        <name>NAD(+)</name>
        <dbReference type="ChEBI" id="CHEBI:57540"/>
    </ligand>
</feature>
<feature type="compositionally biased region" description="Basic residues" evidence="11">
    <location>
        <begin position="570"/>
        <end position="585"/>
    </location>
</feature>
<dbReference type="InterPro" id="IPR028357">
    <property type="entry name" value="UDPglc_DH_bac"/>
</dbReference>
<dbReference type="KEGG" id="abs:AZOBR_p210157"/>
<comment type="catalytic activity">
    <reaction evidence="7">
        <text>UDP-alpha-D-glucose + 2 NAD(+) + H2O = UDP-alpha-D-glucuronate + 2 NADH + 3 H(+)</text>
        <dbReference type="Rhea" id="RHEA:23596"/>
        <dbReference type="ChEBI" id="CHEBI:15377"/>
        <dbReference type="ChEBI" id="CHEBI:15378"/>
        <dbReference type="ChEBI" id="CHEBI:57540"/>
        <dbReference type="ChEBI" id="CHEBI:57945"/>
        <dbReference type="ChEBI" id="CHEBI:58052"/>
        <dbReference type="ChEBI" id="CHEBI:58885"/>
        <dbReference type="EC" id="1.1.1.22"/>
    </reaction>
</comment>
<evidence type="ECO:0000256" key="2">
    <source>
        <dbReference type="ARBA" id="ARBA00006601"/>
    </source>
</evidence>
<feature type="compositionally biased region" description="Basic residues" evidence="11">
    <location>
        <begin position="601"/>
        <end position="610"/>
    </location>
</feature>
<proteinExistence type="inferred from homology"/>
<evidence type="ECO:0000256" key="6">
    <source>
        <dbReference type="ARBA" id="ARBA00023027"/>
    </source>
</evidence>
<dbReference type="InterPro" id="IPR014026">
    <property type="entry name" value="UDP-Glc/GDP-Man_DH_dimer"/>
</dbReference>
<feature type="region of interest" description="Disordered" evidence="11">
    <location>
        <begin position="379"/>
        <end position="427"/>
    </location>
</feature>
<feature type="domain" description="UDP-glucose/GDP-mannose dehydrogenase C-terminal" evidence="12">
    <location>
        <begin position="317"/>
        <end position="405"/>
    </location>
</feature>
<dbReference type="AlphaFoldDB" id="A0A9P1JX72"/>
<dbReference type="InterPro" id="IPR036220">
    <property type="entry name" value="UDP-Glc/GDP-Man_DH_C_sf"/>
</dbReference>
<accession>A0A9P1JX72</accession>
<dbReference type="Proteomes" id="UP000007319">
    <property type="component" value="Plasmid AZOBR_p2"/>
</dbReference>
<dbReference type="Gene3D" id="3.40.50.720">
    <property type="entry name" value="NAD(P)-binding Rossmann-like Domain"/>
    <property type="match status" value="2"/>
</dbReference>
<sequence>MRIAVVGTGYVGLVSGACFAEFGIDVCCVDKDETKIRRLRGGEIPIYEPGLDVLVARNMAADRLSFTSDLAVAMEGADVVLIAVGTPSRPGDGGADLTYVHAAAAEIARTMTRYTVIVTKSTVPVGTGRQVAAIVRDINPRAEFDVVSNPEFLREGSAIGDFMQPDRVVIGADSDRARAVMDALYQPLIRAGTPFVRTGIETAELTKYSANAFLAFKITFINEVADLCERVGADVQDVAAGMGLDGRIGRPFLNAGPGFGGSCFPKDTEALVRTGRQHGAPVRLIETVVDVNRARKRLMAARILQACGPDAAGKRIAVLGITFKPDTNDMREAASLEIIPLLQEAGATVHVYDPAGMEEGRHLLPGVVWHDDAYAPARRGRLRRHPDGMERVPRAGSGTRARPDAPPGDGRSSQRLCPGGHGGGGFPLLLRRAARRAARRGEAAQGGGGHASQQRLCRGLLCPSLLRAACGRRLRPGGLTRARRPPTPVTHRRPERAVSAPAATARRGGRLGSPDSERHSHDWLGRAGRHPSRVHAPCALRRAGRRRSSATGRTDRRADTDRRVADRRPLPIRRKPRRRHQRLRAGRGGQPPAQRCGAGRPSRRPARRRRGSGEHRARRPGQGWRRPTSGCAVGRRPPSPRGCSGRPARRSGDRGGGAPRSARGAERTDAAGRSDRRPAADPRRWYGQSRSWPRSRRRSWLNDPGVAGSAGCQALRTASARLEAPSARRMPRTWTFAVFSLIPNSCAMTRFDFPSRSRCSTPR</sequence>
<reference evidence="13 14" key="1">
    <citation type="journal article" date="2011" name="PLoS Genet.">
        <title>Azospirillum genomes reveal transition of bacteria from aquatic to terrestrial environments.</title>
        <authorList>
            <person name="Wisniewski-Dye F."/>
            <person name="Borziak K."/>
            <person name="Khalsa-Moyers G."/>
            <person name="Alexandre G."/>
            <person name="Sukharnikov L.O."/>
            <person name="Wuichet K."/>
            <person name="Hurst G.B."/>
            <person name="McDonald W.H."/>
            <person name="Robertson J.S."/>
            <person name="Barbe V."/>
            <person name="Calteau A."/>
            <person name="Rouy Z."/>
            <person name="Mangenot S."/>
            <person name="Prigent-Combaret C."/>
            <person name="Normand P."/>
            <person name="Boyer M."/>
            <person name="Siguier P."/>
            <person name="Dessaux Y."/>
            <person name="Elmerich C."/>
            <person name="Condemine G."/>
            <person name="Krishnen G."/>
            <person name="Kennedy I."/>
            <person name="Paterson A.H."/>
            <person name="Gonzalez V."/>
            <person name="Mavingui P."/>
            <person name="Zhulin I.B."/>
        </authorList>
    </citation>
    <scope>NUCLEOTIDE SEQUENCE [LARGE SCALE GENOMIC DNA]</scope>
    <source>
        <strain evidence="13 14">Sp245</strain>
    </source>
</reference>
<feature type="binding site" evidence="9">
    <location>
        <begin position="252"/>
        <end position="256"/>
    </location>
    <ligand>
        <name>substrate</name>
    </ligand>
</feature>
<dbReference type="InterPro" id="IPR001732">
    <property type="entry name" value="UDP-Glc/GDP-Man_DH_N"/>
</dbReference>
<evidence type="ECO:0000313" key="14">
    <source>
        <dbReference type="Proteomes" id="UP000007319"/>
    </source>
</evidence>
<dbReference type="Gene3D" id="1.20.5.100">
    <property type="entry name" value="Cytochrome c1, transmembrane anchor, C-terminal"/>
    <property type="match status" value="1"/>
</dbReference>
<dbReference type="Pfam" id="PF03720">
    <property type="entry name" value="UDPG_MGDP_dh_C"/>
    <property type="match status" value="1"/>
</dbReference>
<dbReference type="PIRSF" id="PIRSF000124">
    <property type="entry name" value="UDPglc_GDPman_dh"/>
    <property type="match status" value="1"/>
</dbReference>
<evidence type="ECO:0000313" key="13">
    <source>
        <dbReference type="EMBL" id="CCD01493.1"/>
    </source>
</evidence>
<feature type="binding site" evidence="10">
    <location>
        <position position="266"/>
    </location>
    <ligand>
        <name>NAD(+)</name>
        <dbReference type="ChEBI" id="CHEBI:57540"/>
    </ligand>
</feature>
<protein>
    <recommendedName>
        <fullName evidence="4">UDP-glucose 6-dehydrogenase</fullName>
        <ecNumber evidence="3">1.1.1.22</ecNumber>
    </recommendedName>
</protein>
<dbReference type="InterPro" id="IPR014027">
    <property type="entry name" value="UDP-Glc/GDP-Man_DH_C"/>
</dbReference>
<feature type="binding site" evidence="9">
    <location>
        <position position="324"/>
    </location>
    <ligand>
        <name>substrate</name>
    </ligand>
</feature>
<dbReference type="PROSITE" id="PS51257">
    <property type="entry name" value="PROKAR_LIPOPROTEIN"/>
    <property type="match status" value="1"/>
</dbReference>
<evidence type="ECO:0000256" key="9">
    <source>
        <dbReference type="PIRSR" id="PIRSR500134-2"/>
    </source>
</evidence>
<dbReference type="EMBL" id="HE577329">
    <property type="protein sequence ID" value="CCD01493.1"/>
    <property type="molecule type" value="Genomic_DNA"/>
</dbReference>
<dbReference type="EC" id="1.1.1.22" evidence="3"/>
<evidence type="ECO:0000256" key="1">
    <source>
        <dbReference type="ARBA" id="ARBA00004701"/>
    </source>
</evidence>
<dbReference type="PANTHER" id="PTHR43750">
    <property type="entry name" value="UDP-GLUCOSE 6-DEHYDROGENASE TUAD"/>
    <property type="match status" value="1"/>
</dbReference>
<dbReference type="GO" id="GO:0051287">
    <property type="term" value="F:NAD binding"/>
    <property type="evidence" value="ECO:0007669"/>
    <property type="project" value="InterPro"/>
</dbReference>
<keyword evidence="13" id="KW-0614">Plasmid</keyword>
<organism evidence="13 14">
    <name type="scientific">Azospirillum baldaniorum</name>
    <dbReference type="NCBI Taxonomy" id="1064539"/>
    <lineage>
        <taxon>Bacteria</taxon>
        <taxon>Pseudomonadati</taxon>
        <taxon>Pseudomonadota</taxon>
        <taxon>Alphaproteobacteria</taxon>
        <taxon>Rhodospirillales</taxon>
        <taxon>Azospirillaceae</taxon>
        <taxon>Azospirillum</taxon>
    </lineage>
</organism>
<dbReference type="InterPro" id="IPR017476">
    <property type="entry name" value="UDP-Glc/GDP-Man"/>
</dbReference>
<keyword evidence="5 13" id="KW-0560">Oxidoreductase</keyword>
<comment type="similarity">
    <text evidence="2">Belongs to the UDP-glucose/GDP-mannose dehydrogenase family.</text>
</comment>
<dbReference type="Pfam" id="PF00984">
    <property type="entry name" value="UDPG_MGDP_dh"/>
    <property type="match status" value="1"/>
</dbReference>
<evidence type="ECO:0000259" key="12">
    <source>
        <dbReference type="SMART" id="SM00984"/>
    </source>
</evidence>
<feature type="binding site" evidence="10">
    <location>
        <position position="30"/>
    </location>
    <ligand>
        <name>NAD(+)</name>
        <dbReference type="ChEBI" id="CHEBI:57540"/>
    </ligand>
</feature>
<feature type="compositionally biased region" description="Basic and acidic residues" evidence="11">
    <location>
        <begin position="553"/>
        <end position="569"/>
    </location>
</feature>
<comment type="pathway">
    <text evidence="1">Nucleotide-sugar biosynthesis; UDP-alpha-D-glucuronate biosynthesis; UDP-alpha-D-glucuronate from UDP-alpha-D-glucose: step 1/1.</text>
</comment>
<evidence type="ECO:0000256" key="3">
    <source>
        <dbReference type="ARBA" id="ARBA00012954"/>
    </source>
</evidence>
<keyword evidence="14" id="KW-1185">Reference proteome</keyword>
<feature type="active site" description="Nucleophile" evidence="8">
    <location>
        <position position="263"/>
    </location>
</feature>
<dbReference type="SUPFAM" id="SSF51735">
    <property type="entry name" value="NAD(P)-binding Rossmann-fold domains"/>
    <property type="match status" value="1"/>
</dbReference>
<feature type="binding site" evidence="9">
    <location>
        <begin position="152"/>
        <end position="155"/>
    </location>
    <ligand>
        <name>substrate</name>
    </ligand>
</feature>
<dbReference type="PIRSF" id="PIRSF500134">
    <property type="entry name" value="UDPglc_DH_bac"/>
    <property type="match status" value="1"/>
</dbReference>
<evidence type="ECO:0000256" key="10">
    <source>
        <dbReference type="PIRSR" id="PIRSR500134-3"/>
    </source>
</evidence>
<feature type="binding site" evidence="10">
    <location>
        <position position="86"/>
    </location>
    <ligand>
        <name>NAD(+)</name>
        <dbReference type="ChEBI" id="CHEBI:57540"/>
    </ligand>
</feature>
<feature type="compositionally biased region" description="Basic and acidic residues" evidence="11">
    <location>
        <begin position="663"/>
        <end position="684"/>
    </location>
</feature>
<dbReference type="SUPFAM" id="SSF48179">
    <property type="entry name" value="6-phosphogluconate dehydrogenase C-terminal domain-like"/>
    <property type="match status" value="1"/>
</dbReference>
<feature type="binding site" evidence="9">
    <location>
        <position position="207"/>
    </location>
    <ligand>
        <name>substrate</name>
    </ligand>
</feature>